<dbReference type="Pfam" id="PF13359">
    <property type="entry name" value="DDE_Tnp_4"/>
    <property type="match status" value="1"/>
</dbReference>
<evidence type="ECO:0000256" key="2">
    <source>
        <dbReference type="ARBA" id="ARBA00004123"/>
    </source>
</evidence>
<dbReference type="AlphaFoldDB" id="A0AAW2R209"/>
<organism evidence="11">
    <name type="scientific">Sesamum radiatum</name>
    <name type="common">Black benniseed</name>
    <dbReference type="NCBI Taxonomy" id="300843"/>
    <lineage>
        <taxon>Eukaryota</taxon>
        <taxon>Viridiplantae</taxon>
        <taxon>Streptophyta</taxon>
        <taxon>Embryophyta</taxon>
        <taxon>Tracheophyta</taxon>
        <taxon>Spermatophyta</taxon>
        <taxon>Magnoliopsida</taxon>
        <taxon>eudicotyledons</taxon>
        <taxon>Gunneridae</taxon>
        <taxon>Pentapetalae</taxon>
        <taxon>asterids</taxon>
        <taxon>lamiids</taxon>
        <taxon>Lamiales</taxon>
        <taxon>Pedaliaceae</taxon>
        <taxon>Sesamum</taxon>
    </lineage>
</organism>
<gene>
    <name evidence="11" type="ORF">Sradi_3332200</name>
</gene>
<dbReference type="InterPro" id="IPR058353">
    <property type="entry name" value="DUF8040"/>
</dbReference>
<name>A0AAW2R209_SESRA</name>
<dbReference type="InterPro" id="IPR045249">
    <property type="entry name" value="HARBI1-like"/>
</dbReference>
<evidence type="ECO:0000256" key="8">
    <source>
        <dbReference type="SAM" id="MobiDB-lite"/>
    </source>
</evidence>
<reference evidence="11" key="1">
    <citation type="submission" date="2020-06" db="EMBL/GenBank/DDBJ databases">
        <authorList>
            <person name="Li T."/>
            <person name="Hu X."/>
            <person name="Zhang T."/>
            <person name="Song X."/>
            <person name="Zhang H."/>
            <person name="Dai N."/>
            <person name="Sheng W."/>
            <person name="Hou X."/>
            <person name="Wei L."/>
        </authorList>
    </citation>
    <scope>NUCLEOTIDE SEQUENCE</scope>
    <source>
        <strain evidence="11">G02</strain>
        <tissue evidence="11">Leaf</tissue>
    </source>
</reference>
<evidence type="ECO:0000313" key="11">
    <source>
        <dbReference type="EMBL" id="KAL0374165.1"/>
    </source>
</evidence>
<dbReference type="GO" id="GO:0046872">
    <property type="term" value="F:metal ion binding"/>
    <property type="evidence" value="ECO:0007669"/>
    <property type="project" value="UniProtKB-KW"/>
</dbReference>
<keyword evidence="5" id="KW-0479">Metal-binding</keyword>
<feature type="region of interest" description="Disordered" evidence="8">
    <location>
        <begin position="1"/>
        <end position="22"/>
    </location>
</feature>
<proteinExistence type="inferred from homology"/>
<evidence type="ECO:0000259" key="9">
    <source>
        <dbReference type="Pfam" id="PF13359"/>
    </source>
</evidence>
<evidence type="ECO:0000256" key="1">
    <source>
        <dbReference type="ARBA" id="ARBA00001968"/>
    </source>
</evidence>
<keyword evidence="4" id="KW-0540">Nuclease</keyword>
<dbReference type="Pfam" id="PF26138">
    <property type="entry name" value="DUF8040"/>
    <property type="match status" value="1"/>
</dbReference>
<dbReference type="PANTHER" id="PTHR22930:SF280">
    <property type="entry name" value="OS11G0202600 PROTEIN"/>
    <property type="match status" value="1"/>
</dbReference>
<dbReference type="EMBL" id="JACGWJ010000014">
    <property type="protein sequence ID" value="KAL0374165.1"/>
    <property type="molecule type" value="Genomic_DNA"/>
</dbReference>
<dbReference type="GO" id="GO:0005634">
    <property type="term" value="C:nucleus"/>
    <property type="evidence" value="ECO:0007669"/>
    <property type="project" value="UniProtKB-SubCell"/>
</dbReference>
<protein>
    <recommendedName>
        <fullName evidence="12">DDE Tnp4 domain-containing protein</fullName>
    </recommendedName>
</protein>
<feature type="region of interest" description="Disordered" evidence="8">
    <location>
        <begin position="48"/>
        <end position="68"/>
    </location>
</feature>
<feature type="domain" description="DDE Tnp4" evidence="9">
    <location>
        <begin position="384"/>
        <end position="475"/>
    </location>
</feature>
<keyword evidence="7" id="KW-0539">Nucleus</keyword>
<comment type="caution">
    <text evidence="11">The sequence shown here is derived from an EMBL/GenBank/DDBJ whole genome shotgun (WGS) entry which is preliminary data.</text>
</comment>
<dbReference type="InterPro" id="IPR027806">
    <property type="entry name" value="HARBI1_dom"/>
</dbReference>
<feature type="domain" description="DUF8040" evidence="10">
    <location>
        <begin position="251"/>
        <end position="347"/>
    </location>
</feature>
<sequence>MEDSTKTSSPPPSSSSDPFARPTYNTICTGVESCGSNDEILRLKGKVTTPDMMSRKGKEPCSTSSEPRSRIDDAWWDLPQANPRESGLRKKGLPHFDLCTEMFSASVATGNIARSSTIPPLDTNDDDELDVNHPTMEHVNTFSAGVVNQYSRGSRGVQRKGGQSGRSNKIDNAITACSEAKTRKLEKIFNDDIKDCMFALSKMEGLPRELFFAVQDQFMLKVRQQMFLLMTNADKRAWVERLGKTKQPQHTSSLQGSDWVSEQKSGHSDRILNMLRMRKETFQTLCSFLQDKGVLLESQWSCVSIMESVAIFLQIVGLSERQRTSCERFQHSLETISRHMKRVCRALNLLAPELICPADFNHTHPRIQYSRQLFPYFKDCVGAIDGTLIPASVPVHLQNAYRSRHGSISQNVMAVCDFDLVFIYVMAGWEGSANDARVFMDYLNNNRNFPWPPDGKYYLVDSGYPNFPGFLVSYRQDRYHINSFRGPMPQYSLHRQRDLVIACCVIHNFIRKFSINDHFFERGELGEFDSHDNQVDDEFHRLPQQSQEHIDVKSTFRDAMAAQLWDGRGDH</sequence>
<dbReference type="GO" id="GO:0004518">
    <property type="term" value="F:nuclease activity"/>
    <property type="evidence" value="ECO:0007669"/>
    <property type="project" value="UniProtKB-KW"/>
</dbReference>
<comment type="subcellular location">
    <subcellularLocation>
        <location evidence="2">Nucleus</location>
    </subcellularLocation>
</comment>
<evidence type="ECO:0000256" key="3">
    <source>
        <dbReference type="ARBA" id="ARBA00006958"/>
    </source>
</evidence>
<dbReference type="PANTHER" id="PTHR22930">
    <property type="match status" value="1"/>
</dbReference>
<comment type="cofactor">
    <cofactor evidence="1">
        <name>a divalent metal cation</name>
        <dbReference type="ChEBI" id="CHEBI:60240"/>
    </cofactor>
</comment>
<evidence type="ECO:0000259" key="10">
    <source>
        <dbReference type="Pfam" id="PF26138"/>
    </source>
</evidence>
<keyword evidence="6" id="KW-0378">Hydrolase</keyword>
<evidence type="ECO:0008006" key="12">
    <source>
        <dbReference type="Google" id="ProtNLM"/>
    </source>
</evidence>
<accession>A0AAW2R209</accession>
<evidence type="ECO:0000256" key="6">
    <source>
        <dbReference type="ARBA" id="ARBA00022801"/>
    </source>
</evidence>
<evidence type="ECO:0000256" key="4">
    <source>
        <dbReference type="ARBA" id="ARBA00022722"/>
    </source>
</evidence>
<dbReference type="GO" id="GO:0016787">
    <property type="term" value="F:hydrolase activity"/>
    <property type="evidence" value="ECO:0007669"/>
    <property type="project" value="UniProtKB-KW"/>
</dbReference>
<reference evidence="11" key="2">
    <citation type="journal article" date="2024" name="Plant">
        <title>Genomic evolution and insights into agronomic trait innovations of Sesamum species.</title>
        <authorList>
            <person name="Miao H."/>
            <person name="Wang L."/>
            <person name="Qu L."/>
            <person name="Liu H."/>
            <person name="Sun Y."/>
            <person name="Le M."/>
            <person name="Wang Q."/>
            <person name="Wei S."/>
            <person name="Zheng Y."/>
            <person name="Lin W."/>
            <person name="Duan Y."/>
            <person name="Cao H."/>
            <person name="Xiong S."/>
            <person name="Wang X."/>
            <person name="Wei L."/>
            <person name="Li C."/>
            <person name="Ma Q."/>
            <person name="Ju M."/>
            <person name="Zhao R."/>
            <person name="Li G."/>
            <person name="Mu C."/>
            <person name="Tian Q."/>
            <person name="Mei H."/>
            <person name="Zhang T."/>
            <person name="Gao T."/>
            <person name="Zhang H."/>
        </authorList>
    </citation>
    <scope>NUCLEOTIDE SEQUENCE</scope>
    <source>
        <strain evidence="11">G02</strain>
    </source>
</reference>
<evidence type="ECO:0000256" key="5">
    <source>
        <dbReference type="ARBA" id="ARBA00022723"/>
    </source>
</evidence>
<comment type="similarity">
    <text evidence="3">Belongs to the HARBI1 family.</text>
</comment>
<evidence type="ECO:0000256" key="7">
    <source>
        <dbReference type="ARBA" id="ARBA00023242"/>
    </source>
</evidence>